<feature type="domain" description="TonB-dependent receptor plug" evidence="4">
    <location>
        <begin position="165"/>
        <end position="226"/>
    </location>
</feature>
<dbReference type="Pfam" id="PF14905">
    <property type="entry name" value="OMP_b-brl_3"/>
    <property type="match status" value="1"/>
</dbReference>
<dbReference type="SUPFAM" id="SSF49464">
    <property type="entry name" value="Carboxypeptidase regulatory domain-like"/>
    <property type="match status" value="1"/>
</dbReference>
<dbReference type="SUPFAM" id="SSF56935">
    <property type="entry name" value="Porins"/>
    <property type="match status" value="1"/>
</dbReference>
<reference evidence="6" key="1">
    <citation type="journal article" date="2022" name="Cell">
        <title>Design, construction, and in vivo augmentation of a complex gut microbiome.</title>
        <authorList>
            <person name="Cheng A.G."/>
            <person name="Ho P.Y."/>
            <person name="Aranda-Diaz A."/>
            <person name="Jain S."/>
            <person name="Yu F.B."/>
            <person name="Meng X."/>
            <person name="Wang M."/>
            <person name="Iakiviak M."/>
            <person name="Nagashima K."/>
            <person name="Zhao A."/>
            <person name="Murugkar P."/>
            <person name="Patil A."/>
            <person name="Atabakhsh K."/>
            <person name="Weakley A."/>
            <person name="Yan J."/>
            <person name="Brumbaugh A.R."/>
            <person name="Higginbottom S."/>
            <person name="Dimas A."/>
            <person name="Shiver A.L."/>
            <person name="Deutschbauer A."/>
            <person name="Neff N."/>
            <person name="Sonnenburg J.L."/>
            <person name="Huang K.C."/>
            <person name="Fischbach M.A."/>
        </authorList>
    </citation>
    <scope>NUCLEOTIDE SEQUENCE</scope>
    <source>
        <strain evidence="6">AP11</strain>
    </source>
</reference>
<proteinExistence type="predicted"/>
<comment type="subcellular location">
    <subcellularLocation>
        <location evidence="1">Cell outer membrane</location>
    </subcellularLocation>
</comment>
<feature type="domain" description="Outer membrane protein beta-barrel" evidence="5">
    <location>
        <begin position="393"/>
        <end position="795"/>
    </location>
</feature>
<dbReference type="Gene3D" id="2.40.170.20">
    <property type="entry name" value="TonB-dependent receptor, beta-barrel domain"/>
    <property type="match status" value="1"/>
</dbReference>
<dbReference type="InterPro" id="IPR036942">
    <property type="entry name" value="Beta-barrel_TonB_sf"/>
</dbReference>
<dbReference type="Pfam" id="PF07715">
    <property type="entry name" value="Plug"/>
    <property type="match status" value="1"/>
</dbReference>
<dbReference type="Gene3D" id="2.170.130.10">
    <property type="entry name" value="TonB-dependent receptor, plug domain"/>
    <property type="match status" value="1"/>
</dbReference>
<dbReference type="Proteomes" id="UP001059295">
    <property type="component" value="Chromosome"/>
</dbReference>
<evidence type="ECO:0000313" key="6">
    <source>
        <dbReference type="EMBL" id="UWN57117.1"/>
    </source>
</evidence>
<evidence type="ECO:0000256" key="1">
    <source>
        <dbReference type="ARBA" id="ARBA00004442"/>
    </source>
</evidence>
<dbReference type="InterPro" id="IPR037066">
    <property type="entry name" value="Plug_dom_sf"/>
</dbReference>
<keyword evidence="3" id="KW-0998">Cell outer membrane</keyword>
<dbReference type="InterPro" id="IPR008969">
    <property type="entry name" value="CarboxyPept-like_regulatory"/>
</dbReference>
<name>A0ABY5UYR6_9BACT</name>
<organism evidence="6 7">
    <name type="scientific">Alistipes ihumii AP11</name>
    <dbReference type="NCBI Taxonomy" id="1211813"/>
    <lineage>
        <taxon>Bacteria</taxon>
        <taxon>Pseudomonadati</taxon>
        <taxon>Bacteroidota</taxon>
        <taxon>Bacteroidia</taxon>
        <taxon>Bacteroidales</taxon>
        <taxon>Rikenellaceae</taxon>
        <taxon>Alistipes</taxon>
    </lineage>
</organism>
<keyword evidence="2" id="KW-0472">Membrane</keyword>
<dbReference type="InterPro" id="IPR041700">
    <property type="entry name" value="OMP_b-brl_3"/>
</dbReference>
<evidence type="ECO:0000256" key="2">
    <source>
        <dbReference type="ARBA" id="ARBA00023136"/>
    </source>
</evidence>
<protein>
    <submittedName>
        <fullName evidence="6">TonB-dependent receptor family protein</fullName>
    </submittedName>
</protein>
<gene>
    <name evidence="6" type="ORF">NQ491_10800</name>
</gene>
<dbReference type="GeneID" id="82892228"/>
<sequence>MSKPLAGRFFRFVEDMFLHKKGNVLELSFMCLLFLAIVSPVQAQNKPVIRGVIVDSIKKEKISSANIMVYKHDSILVANAVSGKDGTFVLKGIAEGEYTLHISHIQYGDRLLPWTVRHSISSADTLYLSSRDYVLDDLVVGPRWIRRQADRYKVSMKNNPIARGVNIKDALGRLPGVSSRNGLSINGISGTTVYVNGRKLSSEKELDAIPAALVKNVEVVFVSGSAHDARSRGGVILITLDNPDDRGGYGTIANDLRVRPRYGIGGESVNSVVNYKYDKWNVYNYVDYDYFKTLSDYAIDSYYPESFSRIDMRTRGRGHSHGLSDNLGIVYEITPRHNLGANFNLSLDRSDSEESSLSYISTYNKSAPSGSSSATSTPRGRNNLYQITLNYLWKINDDGASLNIKSDYLNTLGTNDAYRTYRYDYEGELPYSVRNKDHLQDRIHMFDNRIDISVPIRKKHQLLFGGRYYLNRTNRIAQYDSLHDEVWVNDAKLSDRFGLQGDGYAVYTSFSSSIHRFSYSLGLRAQWDGIDYTSRIGHENTERRYMHFFPTVSLSYALDDDDTMLASLSYTRGIQYMPFNEISSTVRFLSEYSYTRGNPDLTPAFYNAVQFSATIKKWDIYYNYEYIPNMIHYVTFIDDENPLVKYSMPMNSSSITGHIAGFTREFDITKWWNLSADLMLRNRKTRYEESGVKKAYRSTAYFADITNYFTFGNTSGGEISFYGETAEKIDDKTVFPVYSIGAKVYQYILKKKFLLKLSANQIVSKLRSNRIDKEIYQSRSRFLTDQTALIFSIQYNFRSAKDVRVKRIQKIQSVQKQEERE</sequence>
<dbReference type="Pfam" id="PF13620">
    <property type="entry name" value="CarboxypepD_reg"/>
    <property type="match status" value="1"/>
</dbReference>
<keyword evidence="7" id="KW-1185">Reference proteome</keyword>
<evidence type="ECO:0000259" key="5">
    <source>
        <dbReference type="Pfam" id="PF14905"/>
    </source>
</evidence>
<evidence type="ECO:0000313" key="7">
    <source>
        <dbReference type="Proteomes" id="UP001059295"/>
    </source>
</evidence>
<accession>A0ABY5UYR6</accession>
<evidence type="ECO:0000256" key="3">
    <source>
        <dbReference type="ARBA" id="ARBA00023237"/>
    </source>
</evidence>
<evidence type="ECO:0000259" key="4">
    <source>
        <dbReference type="Pfam" id="PF07715"/>
    </source>
</evidence>
<keyword evidence="6" id="KW-0675">Receptor</keyword>
<dbReference type="Gene3D" id="2.60.40.1120">
    <property type="entry name" value="Carboxypeptidase-like, regulatory domain"/>
    <property type="match status" value="1"/>
</dbReference>
<dbReference type="EMBL" id="CP102294">
    <property type="protein sequence ID" value="UWN57117.1"/>
    <property type="molecule type" value="Genomic_DNA"/>
</dbReference>
<dbReference type="InterPro" id="IPR012910">
    <property type="entry name" value="Plug_dom"/>
</dbReference>
<dbReference type="RefSeq" id="WP_147524823.1">
    <property type="nucleotide sequence ID" value="NZ_CAPH01000009.1"/>
</dbReference>